<evidence type="ECO:0000256" key="1">
    <source>
        <dbReference type="SAM" id="MobiDB-lite"/>
    </source>
</evidence>
<protein>
    <submittedName>
        <fullName evidence="2">Uncharacterized protein</fullName>
    </submittedName>
</protein>
<dbReference type="Proteomes" id="UP000006591">
    <property type="component" value="Chromosome 3"/>
</dbReference>
<dbReference type="Gramene" id="ONIVA03G29810.1">
    <property type="protein sequence ID" value="ONIVA03G29810.1"/>
    <property type="gene ID" value="ONIVA03G29810"/>
</dbReference>
<dbReference type="EnsemblPlants" id="ONIVA03G29810.1">
    <property type="protein sequence ID" value="ONIVA03G29810.1"/>
    <property type="gene ID" value="ONIVA03G29810"/>
</dbReference>
<dbReference type="HOGENOM" id="CLU_140006_0_0_1"/>
<sequence>MSAPRLFPTSSAASPTQNPVSIHPQIPASNHPIPWRTSLERVLSSSDHRVDVFNHLPLCHRQRCLPPPPPLQRRARAAWERGMATWRCTVPIPVGGDPNPSGGDPHSDESFWCSYGLFTIDDLAETISPYLLQGENVSALLPTDVLSTAATVMTCVVPED</sequence>
<dbReference type="AlphaFoldDB" id="A0A0E0GRH0"/>
<evidence type="ECO:0000313" key="3">
    <source>
        <dbReference type="Proteomes" id="UP000006591"/>
    </source>
</evidence>
<feature type="region of interest" description="Disordered" evidence="1">
    <location>
        <begin position="1"/>
        <end position="29"/>
    </location>
</feature>
<proteinExistence type="predicted"/>
<feature type="compositionally biased region" description="Polar residues" evidence="1">
    <location>
        <begin position="8"/>
        <end position="20"/>
    </location>
</feature>
<reference evidence="2" key="1">
    <citation type="submission" date="2015-04" db="UniProtKB">
        <authorList>
            <consortium name="EnsemblPlants"/>
        </authorList>
    </citation>
    <scope>IDENTIFICATION</scope>
    <source>
        <strain evidence="2">SL10</strain>
    </source>
</reference>
<name>A0A0E0GRH0_ORYNI</name>
<keyword evidence="3" id="KW-1185">Reference proteome</keyword>
<organism evidence="2">
    <name type="scientific">Oryza nivara</name>
    <name type="common">Indian wild rice</name>
    <name type="synonym">Oryza sativa f. spontanea</name>
    <dbReference type="NCBI Taxonomy" id="4536"/>
    <lineage>
        <taxon>Eukaryota</taxon>
        <taxon>Viridiplantae</taxon>
        <taxon>Streptophyta</taxon>
        <taxon>Embryophyta</taxon>
        <taxon>Tracheophyta</taxon>
        <taxon>Spermatophyta</taxon>
        <taxon>Magnoliopsida</taxon>
        <taxon>Liliopsida</taxon>
        <taxon>Poales</taxon>
        <taxon>Poaceae</taxon>
        <taxon>BOP clade</taxon>
        <taxon>Oryzoideae</taxon>
        <taxon>Oryzeae</taxon>
        <taxon>Oryzinae</taxon>
        <taxon>Oryza</taxon>
    </lineage>
</organism>
<accession>A0A0E0GRH0</accession>
<reference evidence="2" key="2">
    <citation type="submission" date="2018-04" db="EMBL/GenBank/DDBJ databases">
        <title>OnivRS2 (Oryza nivara Reference Sequence Version 2).</title>
        <authorList>
            <person name="Zhang J."/>
            <person name="Kudrna D."/>
            <person name="Lee S."/>
            <person name="Talag J."/>
            <person name="Rajasekar S."/>
            <person name="Welchert J."/>
            <person name="Hsing Y.-I."/>
            <person name="Wing R.A."/>
        </authorList>
    </citation>
    <scope>NUCLEOTIDE SEQUENCE [LARGE SCALE GENOMIC DNA]</scope>
    <source>
        <strain evidence="2">SL10</strain>
    </source>
</reference>
<evidence type="ECO:0000313" key="2">
    <source>
        <dbReference type="EnsemblPlants" id="ONIVA03G29810.1"/>
    </source>
</evidence>